<protein>
    <submittedName>
        <fullName evidence="2">Uncharacterized protein</fullName>
    </submittedName>
</protein>
<organism evidence="2 3">
    <name type="scientific">Miscanthus lutarioriparius</name>
    <dbReference type="NCBI Taxonomy" id="422564"/>
    <lineage>
        <taxon>Eukaryota</taxon>
        <taxon>Viridiplantae</taxon>
        <taxon>Streptophyta</taxon>
        <taxon>Embryophyta</taxon>
        <taxon>Tracheophyta</taxon>
        <taxon>Spermatophyta</taxon>
        <taxon>Magnoliopsida</taxon>
        <taxon>Liliopsida</taxon>
        <taxon>Poales</taxon>
        <taxon>Poaceae</taxon>
        <taxon>PACMAD clade</taxon>
        <taxon>Panicoideae</taxon>
        <taxon>Andropogonodae</taxon>
        <taxon>Andropogoneae</taxon>
        <taxon>Saccharinae</taxon>
        <taxon>Miscanthus</taxon>
    </lineage>
</organism>
<evidence type="ECO:0000256" key="1">
    <source>
        <dbReference type="SAM" id="MobiDB-lite"/>
    </source>
</evidence>
<reference evidence="2" key="1">
    <citation type="submission" date="2020-10" db="EMBL/GenBank/DDBJ databases">
        <authorList>
            <person name="Han B."/>
            <person name="Lu T."/>
            <person name="Zhao Q."/>
            <person name="Huang X."/>
            <person name="Zhao Y."/>
        </authorList>
    </citation>
    <scope>NUCLEOTIDE SEQUENCE</scope>
</reference>
<evidence type="ECO:0000313" key="3">
    <source>
        <dbReference type="Proteomes" id="UP000604825"/>
    </source>
</evidence>
<keyword evidence="3" id="KW-1185">Reference proteome</keyword>
<feature type="region of interest" description="Disordered" evidence="1">
    <location>
        <begin position="18"/>
        <end position="42"/>
    </location>
</feature>
<gene>
    <name evidence="2" type="ORF">NCGR_LOCUS52658</name>
</gene>
<feature type="region of interest" description="Disordered" evidence="1">
    <location>
        <begin position="75"/>
        <end position="110"/>
    </location>
</feature>
<comment type="caution">
    <text evidence="2">The sequence shown here is derived from an EMBL/GenBank/DDBJ whole genome shotgun (WGS) entry which is preliminary data.</text>
</comment>
<proteinExistence type="predicted"/>
<dbReference type="Proteomes" id="UP000604825">
    <property type="component" value="Unassembled WGS sequence"/>
</dbReference>
<feature type="compositionally biased region" description="Basic residues" evidence="1">
    <location>
        <begin position="99"/>
        <end position="110"/>
    </location>
</feature>
<dbReference type="AlphaFoldDB" id="A0A811RGA1"/>
<sequence>MAAHFEDTYVEIMHLNPRPASEPCRRQNGDGAGNHLDGGDRMPKDWPCIAPVAATTPGTSYDGPTAKAYVRRLGNTASPRRPRHPGRNGSMANVQFRHLQQRRTCKSPAW</sequence>
<name>A0A811RGA1_9POAL</name>
<dbReference type="EMBL" id="CAJGYO010000015">
    <property type="protein sequence ID" value="CAD6269354.1"/>
    <property type="molecule type" value="Genomic_DNA"/>
</dbReference>
<evidence type="ECO:0000313" key="2">
    <source>
        <dbReference type="EMBL" id="CAD6269354.1"/>
    </source>
</evidence>
<accession>A0A811RGA1</accession>